<sequence>MGTALPLSSIRPLFFLGGLALLLCGCAWGPSANVRTLPPECHLPPAQAVKGTDLQILQAAFRHARQGVLLTSEPAATDSPSTLGVSLPSASDRQALYRESLDHGQIQAFSKLLEQSATLLNTPQGQNKVPGSVREELASRIPWLARQEEPLLSVQDPANDSANNQAVADGLSLIGFVQAKNDSLLKVNIKSQITPFHASDLKALQPSMQRLSTLAPFHQLTLLTAERIARHLETQHEETPELLGMVAIFNTANFISTYFDEYFRGGQWLQVSVDQPAFEDAVVKRVNEQLKTPLSADQQQALKDTLKAHCNQTAGLCSGLPTLGQSGFVSIFGQNLQFAGVNLVFGDEKSAKFWKPTLSSPSVGVLGPQLAQVMVEAVFDANGQHPPGLAGKSTACVKGLFDERDQPGQCITTPGKDWSTLDIRGNRTQAVVTTGTGVLIRGGYIASLNNETVASIIETFAGASARKAVQQIATTCNRPALADVAQNDL</sequence>
<protein>
    <submittedName>
        <fullName evidence="1">Hypothetical membrane protein</fullName>
    </submittedName>
</protein>
<keyword evidence="2" id="KW-1185">Reference proteome</keyword>
<name>A0A024HFX8_PSEKB</name>
<organism evidence="1 2">
    <name type="scientific">Pseudomonas knackmussii (strain DSM 6978 / CCUG 54928 / LMG 23759 / B13)</name>
    <dbReference type="NCBI Taxonomy" id="1301098"/>
    <lineage>
        <taxon>Bacteria</taxon>
        <taxon>Pseudomonadati</taxon>
        <taxon>Pseudomonadota</taxon>
        <taxon>Gammaproteobacteria</taxon>
        <taxon>Pseudomonadales</taxon>
        <taxon>Pseudomonadaceae</taxon>
        <taxon>Pseudomonas</taxon>
    </lineage>
</organism>
<dbReference type="OrthoDB" id="7023834at2"/>
<dbReference type="PATRIC" id="fig|1301098.3.peg.2597"/>
<dbReference type="AlphaFoldDB" id="A0A024HFX8"/>
<evidence type="ECO:0000313" key="2">
    <source>
        <dbReference type="Proteomes" id="UP000025241"/>
    </source>
</evidence>
<reference evidence="1 2" key="1">
    <citation type="submission" date="2013-03" db="EMBL/GenBank/DDBJ databases">
        <authorList>
            <person name="Linke B."/>
        </authorList>
    </citation>
    <scope>NUCLEOTIDE SEQUENCE [LARGE SCALE GENOMIC DNA]</scope>
    <source>
        <strain evidence="1 2">B13</strain>
    </source>
</reference>
<gene>
    <name evidence="1" type="ORF">PKB_2588</name>
</gene>
<proteinExistence type="predicted"/>
<dbReference type="RefSeq" id="WP_156958029.1">
    <property type="nucleotide sequence ID" value="NZ_HG322950.1"/>
</dbReference>
<dbReference type="Proteomes" id="UP000025241">
    <property type="component" value="Chromosome I"/>
</dbReference>
<dbReference type="KEGG" id="pkc:PKB_2588"/>
<evidence type="ECO:0000313" key="1">
    <source>
        <dbReference type="EMBL" id="CDF83935.1"/>
    </source>
</evidence>
<dbReference type="eggNOG" id="ENOG5033F1H">
    <property type="taxonomic scope" value="Bacteria"/>
</dbReference>
<dbReference type="EMBL" id="HG322950">
    <property type="protein sequence ID" value="CDF83935.1"/>
    <property type="molecule type" value="Genomic_DNA"/>
</dbReference>
<dbReference type="HOGENOM" id="CLU_557657_0_0_6"/>
<accession>A0A024HFX8</accession>
<reference evidence="1 2" key="2">
    <citation type="submission" date="2014-05" db="EMBL/GenBank/DDBJ databases">
        <title>Genome sequence of the 3-chlorobenzoate degrading bacterium Pseudomonas knackmussii B13 shows multiple evidence for horizontal gene transfer.</title>
        <authorList>
            <person name="Miyazaki R."/>
            <person name="Bertelli C."/>
            <person name="Falquet L."/>
            <person name="Robinson-Rechavi M."/>
            <person name="Gharib W."/>
            <person name="Roy S."/>
            <person name="Van der Meer J.R."/>
        </authorList>
    </citation>
    <scope>NUCLEOTIDE SEQUENCE [LARGE SCALE GENOMIC DNA]</scope>
    <source>
        <strain evidence="1 2">B13</strain>
    </source>
</reference>